<dbReference type="PANTHER" id="PTHR46577">
    <property type="entry name" value="HTH-TYPE TRANSCRIPTIONAL REGULATORY PROTEIN GABR"/>
    <property type="match status" value="1"/>
</dbReference>
<dbReference type="SUPFAM" id="SSF53383">
    <property type="entry name" value="PLP-dependent transferases"/>
    <property type="match status" value="1"/>
</dbReference>
<reference evidence="8 9" key="1">
    <citation type="submission" date="2015-11" db="EMBL/GenBank/DDBJ databases">
        <title>Draft genome sequences of new species of the genus Lactobacillus isolated from orchardgrass silage.</title>
        <authorList>
            <person name="Tohno M."/>
            <person name="Tanizawa Y."/>
            <person name="Arita M."/>
        </authorList>
    </citation>
    <scope>NUCLEOTIDE SEQUENCE [LARGE SCALE GENOMIC DNA]</scope>
    <source>
        <strain evidence="8 9">IWT25</strain>
    </source>
</reference>
<evidence type="ECO:0000256" key="3">
    <source>
        <dbReference type="ARBA" id="ARBA00022898"/>
    </source>
</evidence>
<dbReference type="Pfam" id="PF00155">
    <property type="entry name" value="Aminotran_1_2"/>
    <property type="match status" value="1"/>
</dbReference>
<evidence type="ECO:0000256" key="4">
    <source>
        <dbReference type="ARBA" id="ARBA00023015"/>
    </source>
</evidence>
<evidence type="ECO:0000313" key="8">
    <source>
        <dbReference type="EMBL" id="GAX04880.1"/>
    </source>
</evidence>
<comment type="caution">
    <text evidence="8">The sequence shown here is derived from an EMBL/GenBank/DDBJ whole genome shotgun (WGS) entry which is preliminary data.</text>
</comment>
<keyword evidence="5" id="KW-0238">DNA-binding</keyword>
<evidence type="ECO:0000256" key="2">
    <source>
        <dbReference type="ARBA" id="ARBA00022576"/>
    </source>
</evidence>
<dbReference type="InterPro" id="IPR051446">
    <property type="entry name" value="HTH_trans_reg/aminotransferase"/>
</dbReference>
<dbReference type="Pfam" id="PF00392">
    <property type="entry name" value="GntR"/>
    <property type="match status" value="1"/>
</dbReference>
<dbReference type="InterPro" id="IPR015424">
    <property type="entry name" value="PyrdxlP-dep_Trfase"/>
</dbReference>
<evidence type="ECO:0000256" key="5">
    <source>
        <dbReference type="ARBA" id="ARBA00023125"/>
    </source>
</evidence>
<proteinExistence type="inferred from homology"/>
<dbReference type="GO" id="GO:0008483">
    <property type="term" value="F:transaminase activity"/>
    <property type="evidence" value="ECO:0007669"/>
    <property type="project" value="UniProtKB-KW"/>
</dbReference>
<dbReference type="GO" id="GO:0003677">
    <property type="term" value="F:DNA binding"/>
    <property type="evidence" value="ECO:0007669"/>
    <property type="project" value="UniProtKB-KW"/>
</dbReference>
<dbReference type="GO" id="GO:0030170">
    <property type="term" value="F:pyridoxal phosphate binding"/>
    <property type="evidence" value="ECO:0007669"/>
    <property type="project" value="InterPro"/>
</dbReference>
<evidence type="ECO:0000256" key="6">
    <source>
        <dbReference type="ARBA" id="ARBA00023163"/>
    </source>
</evidence>
<dbReference type="PRINTS" id="PR00035">
    <property type="entry name" value="HTHGNTR"/>
</dbReference>
<dbReference type="RefSeq" id="WP_225356311.1">
    <property type="nucleotide sequence ID" value="NZ_BCMI01000001.1"/>
</dbReference>
<name>A0A1Z5IT00_9LACO</name>
<dbReference type="Gene3D" id="3.40.640.10">
    <property type="entry name" value="Type I PLP-dependent aspartate aminotransferase-like (Major domain)"/>
    <property type="match status" value="1"/>
</dbReference>
<dbReference type="InterPro" id="IPR015421">
    <property type="entry name" value="PyrdxlP-dep_Trfase_major"/>
</dbReference>
<gene>
    <name evidence="8" type="ORF">IWT25_00174</name>
</gene>
<dbReference type="AlphaFoldDB" id="A0A1Z5IT00"/>
<dbReference type="SMART" id="SM00345">
    <property type="entry name" value="HTH_GNTR"/>
    <property type="match status" value="1"/>
</dbReference>
<feature type="domain" description="HTH gntR-type" evidence="7">
    <location>
        <begin position="11"/>
        <end position="79"/>
    </location>
</feature>
<accession>A0A1Z5IT00</accession>
<dbReference type="Proteomes" id="UP000198414">
    <property type="component" value="Unassembled WGS sequence"/>
</dbReference>
<evidence type="ECO:0000256" key="1">
    <source>
        <dbReference type="ARBA" id="ARBA00005384"/>
    </source>
</evidence>
<keyword evidence="3" id="KW-0663">Pyridoxal phosphate</keyword>
<dbReference type="InterPro" id="IPR000524">
    <property type="entry name" value="Tscrpt_reg_HTH_GntR"/>
</dbReference>
<evidence type="ECO:0000313" key="9">
    <source>
        <dbReference type="Proteomes" id="UP000198414"/>
    </source>
</evidence>
<dbReference type="CDD" id="cd00609">
    <property type="entry name" value="AAT_like"/>
    <property type="match status" value="1"/>
</dbReference>
<organism evidence="8 9">
    <name type="scientific">Secundilactobacillus pentosiphilus</name>
    <dbReference type="NCBI Taxonomy" id="1714682"/>
    <lineage>
        <taxon>Bacteria</taxon>
        <taxon>Bacillati</taxon>
        <taxon>Bacillota</taxon>
        <taxon>Bacilli</taxon>
        <taxon>Lactobacillales</taxon>
        <taxon>Lactobacillaceae</taxon>
        <taxon>Secundilactobacillus</taxon>
    </lineage>
</organism>
<evidence type="ECO:0000259" key="7">
    <source>
        <dbReference type="PROSITE" id="PS50949"/>
    </source>
</evidence>
<sequence length="479" mass="53951">MMNWQLPSGTQSLYVKVITLITEAINNGDLLPGQQLPAERELADVLKVNRSTIQRALNELVSSGMLTRKRGSGTWVSMDKWGILTKNVNWRTYLTANRFGDPESYLKQVRVLESDPETINLAHFNIPSNLALPISLNHVSAPQLVEQENRVDISGAGTLKHQLMDWLSPLLQQSIAANQLLITSGAQQAFYLITQGLLSYGDAIAIEKPSYFYQLTLFQVAGIRVYGIPLQADGSLDLEELQQAYYKHRFRFLFVNPNGQNPTGQMMPLVKRQALIRVCRTLKLPIVEDDPFGITSAVATSRSVPPLKALDPDNVLYVGSLSSLVGNQARIGWLLAPSFIVDQLADIRQQMESGMSIFPQIIAAQFLAQPDLKQQIQRQKDRLQQKRQILQDALQPFVDKHQLSYKLPVNGNSFWVHLRTTRQLNVADYNLFLKQRVLIRPGFLFGTHQNNVRMGFASLDSTQVPQLQQRLKTILATLQ</sequence>
<keyword evidence="4" id="KW-0805">Transcription regulation</keyword>
<comment type="similarity">
    <text evidence="1">In the C-terminal section; belongs to the class-I pyridoxal-phosphate-dependent aminotransferase family.</text>
</comment>
<dbReference type="InterPro" id="IPR004839">
    <property type="entry name" value="Aminotransferase_I/II_large"/>
</dbReference>
<keyword evidence="2" id="KW-0808">Transferase</keyword>
<dbReference type="InterPro" id="IPR036388">
    <property type="entry name" value="WH-like_DNA-bd_sf"/>
</dbReference>
<dbReference type="EMBL" id="BCMI01000001">
    <property type="protein sequence ID" value="GAX04880.1"/>
    <property type="molecule type" value="Genomic_DNA"/>
</dbReference>
<dbReference type="GO" id="GO:0003700">
    <property type="term" value="F:DNA-binding transcription factor activity"/>
    <property type="evidence" value="ECO:0007669"/>
    <property type="project" value="InterPro"/>
</dbReference>
<dbReference type="PROSITE" id="PS50949">
    <property type="entry name" value="HTH_GNTR"/>
    <property type="match status" value="1"/>
</dbReference>
<protein>
    <submittedName>
        <fullName evidence="8">GntR family transcriptional regulator</fullName>
    </submittedName>
</protein>
<keyword evidence="2" id="KW-0032">Aminotransferase</keyword>
<dbReference type="SUPFAM" id="SSF46785">
    <property type="entry name" value="Winged helix' DNA-binding domain"/>
    <property type="match status" value="1"/>
</dbReference>
<dbReference type="PANTHER" id="PTHR46577:SF2">
    <property type="entry name" value="TRANSCRIPTIONAL REGULATORY PROTEIN"/>
    <property type="match status" value="1"/>
</dbReference>
<dbReference type="Gene3D" id="1.10.10.10">
    <property type="entry name" value="Winged helix-like DNA-binding domain superfamily/Winged helix DNA-binding domain"/>
    <property type="match status" value="1"/>
</dbReference>
<dbReference type="CDD" id="cd07377">
    <property type="entry name" value="WHTH_GntR"/>
    <property type="match status" value="1"/>
</dbReference>
<dbReference type="InterPro" id="IPR036390">
    <property type="entry name" value="WH_DNA-bd_sf"/>
</dbReference>
<keyword evidence="6" id="KW-0804">Transcription</keyword>